<evidence type="ECO:0000259" key="8">
    <source>
        <dbReference type="PROSITE" id="PS51160"/>
    </source>
</evidence>
<evidence type="ECO:0000256" key="3">
    <source>
        <dbReference type="ARBA" id="ARBA00022801"/>
    </source>
</evidence>
<dbReference type="NCBIfam" id="NF011019">
    <property type="entry name" value="PRK14448.1"/>
    <property type="match status" value="1"/>
</dbReference>
<evidence type="ECO:0000256" key="6">
    <source>
        <dbReference type="RuleBase" id="RU000553"/>
    </source>
</evidence>
<dbReference type="PROSITE" id="PS00151">
    <property type="entry name" value="ACYLPHOSPHATASE_2"/>
    <property type="match status" value="1"/>
</dbReference>
<organism evidence="9 10">
    <name type="scientific">Lonepinella koalarum</name>
    <dbReference type="NCBI Taxonomy" id="53417"/>
    <lineage>
        <taxon>Bacteria</taxon>
        <taxon>Pseudomonadati</taxon>
        <taxon>Pseudomonadota</taxon>
        <taxon>Gammaproteobacteria</taxon>
        <taxon>Pasteurellales</taxon>
        <taxon>Pasteurellaceae</taxon>
        <taxon>Lonepinella</taxon>
    </lineage>
</organism>
<sequence>MEKRQFTVYGRVQGVAFRFYTLLQARKLGIGGYVKNLSDGSVFTVIEGSPEQLNAMREWLQQGSPSAKVSRVVEQPYLGDRKFSGFAIEH</sequence>
<keyword evidence="3 5" id="KW-0378">Hydrolase</keyword>
<evidence type="ECO:0000313" key="9">
    <source>
        <dbReference type="EMBL" id="TCK68377.1"/>
    </source>
</evidence>
<dbReference type="RefSeq" id="WP_132302306.1">
    <property type="nucleotide sequence ID" value="NZ_CP170642.1"/>
</dbReference>
<comment type="caution">
    <text evidence="9">The sequence shown here is derived from an EMBL/GenBank/DDBJ whole genome shotgun (WGS) entry which is preliminary data.</text>
</comment>
<dbReference type="PROSITE" id="PS00150">
    <property type="entry name" value="ACYLPHOSPHATASE_1"/>
    <property type="match status" value="1"/>
</dbReference>
<dbReference type="AlphaFoldDB" id="A0A4R1KUN6"/>
<dbReference type="PROSITE" id="PS51160">
    <property type="entry name" value="ACYLPHOSPHATASE_3"/>
    <property type="match status" value="1"/>
</dbReference>
<dbReference type="Proteomes" id="UP000295496">
    <property type="component" value="Unassembled WGS sequence"/>
</dbReference>
<evidence type="ECO:0000256" key="5">
    <source>
        <dbReference type="PROSITE-ProRule" id="PRU00520"/>
    </source>
</evidence>
<protein>
    <recommendedName>
        <fullName evidence="2 5">Acylphosphatase</fullName>
        <ecNumber evidence="2 5">3.6.1.7</ecNumber>
    </recommendedName>
</protein>
<dbReference type="PANTHER" id="PTHR10029">
    <property type="entry name" value="ACYLPHOSPHATASE"/>
    <property type="match status" value="1"/>
</dbReference>
<dbReference type="Gene3D" id="3.30.70.100">
    <property type="match status" value="1"/>
</dbReference>
<evidence type="ECO:0000256" key="2">
    <source>
        <dbReference type="ARBA" id="ARBA00012150"/>
    </source>
</evidence>
<dbReference type="PANTHER" id="PTHR10029:SF3">
    <property type="entry name" value="ACYLPHOSPHATASE-RELATED"/>
    <property type="match status" value="1"/>
</dbReference>
<dbReference type="EMBL" id="SMGJ01000005">
    <property type="protein sequence ID" value="TCK68377.1"/>
    <property type="molecule type" value="Genomic_DNA"/>
</dbReference>
<evidence type="ECO:0000256" key="4">
    <source>
        <dbReference type="ARBA" id="ARBA00047645"/>
    </source>
</evidence>
<comment type="similarity">
    <text evidence="1 7">Belongs to the acylphosphatase family.</text>
</comment>
<feature type="active site" evidence="5">
    <location>
        <position position="36"/>
    </location>
</feature>
<dbReference type="InterPro" id="IPR020456">
    <property type="entry name" value="Acylphosphatase"/>
</dbReference>
<name>A0A4R1KUN6_9PAST</name>
<dbReference type="InterPro" id="IPR036046">
    <property type="entry name" value="Acylphosphatase-like_dom_sf"/>
</dbReference>
<dbReference type="PRINTS" id="PR00112">
    <property type="entry name" value="ACYLPHPHTASE"/>
</dbReference>
<dbReference type="SUPFAM" id="SSF54975">
    <property type="entry name" value="Acylphosphatase/BLUF domain-like"/>
    <property type="match status" value="1"/>
</dbReference>
<keyword evidence="10" id="KW-1185">Reference proteome</keyword>
<comment type="catalytic activity">
    <reaction evidence="4 5 6">
        <text>an acyl phosphate + H2O = a carboxylate + phosphate + H(+)</text>
        <dbReference type="Rhea" id="RHEA:14965"/>
        <dbReference type="ChEBI" id="CHEBI:15377"/>
        <dbReference type="ChEBI" id="CHEBI:15378"/>
        <dbReference type="ChEBI" id="CHEBI:29067"/>
        <dbReference type="ChEBI" id="CHEBI:43474"/>
        <dbReference type="ChEBI" id="CHEBI:59918"/>
        <dbReference type="EC" id="3.6.1.7"/>
    </reaction>
</comment>
<accession>A0A4R1KUN6</accession>
<feature type="active site" evidence="5">
    <location>
        <position position="18"/>
    </location>
</feature>
<feature type="domain" description="Acylphosphatase-like" evidence="8">
    <location>
        <begin position="3"/>
        <end position="90"/>
    </location>
</feature>
<dbReference type="EC" id="3.6.1.7" evidence="2 5"/>
<dbReference type="Pfam" id="PF00708">
    <property type="entry name" value="Acylphosphatase"/>
    <property type="match status" value="1"/>
</dbReference>
<proteinExistence type="inferred from homology"/>
<evidence type="ECO:0000313" key="10">
    <source>
        <dbReference type="Proteomes" id="UP000295496"/>
    </source>
</evidence>
<dbReference type="InterPro" id="IPR017968">
    <property type="entry name" value="Acylphosphatase_CS"/>
</dbReference>
<dbReference type="OrthoDB" id="5295388at2"/>
<dbReference type="GO" id="GO:0003998">
    <property type="term" value="F:acylphosphatase activity"/>
    <property type="evidence" value="ECO:0007669"/>
    <property type="project" value="UniProtKB-EC"/>
</dbReference>
<reference evidence="9 10" key="1">
    <citation type="submission" date="2019-03" db="EMBL/GenBank/DDBJ databases">
        <title>Genomic Encyclopedia of Type Strains, Phase IV (KMG-IV): sequencing the most valuable type-strain genomes for metagenomic binning, comparative biology and taxonomic classification.</title>
        <authorList>
            <person name="Goeker M."/>
        </authorList>
    </citation>
    <scope>NUCLEOTIDE SEQUENCE [LARGE SCALE GENOMIC DNA]</scope>
    <source>
        <strain evidence="9 10">DSM 10053</strain>
    </source>
</reference>
<evidence type="ECO:0000256" key="1">
    <source>
        <dbReference type="ARBA" id="ARBA00005614"/>
    </source>
</evidence>
<evidence type="ECO:0000256" key="7">
    <source>
        <dbReference type="RuleBase" id="RU004168"/>
    </source>
</evidence>
<gene>
    <name evidence="9" type="ORF">EV692_1710</name>
</gene>
<dbReference type="InterPro" id="IPR001792">
    <property type="entry name" value="Acylphosphatase-like_dom"/>
</dbReference>